<keyword evidence="2" id="KW-1185">Reference proteome</keyword>
<reference evidence="1 2" key="1">
    <citation type="submission" date="2024-04" db="EMBL/GenBank/DDBJ databases">
        <title>Tritrichomonas musculus Genome.</title>
        <authorList>
            <person name="Alves-Ferreira E."/>
            <person name="Grigg M."/>
            <person name="Lorenzi H."/>
            <person name="Galac M."/>
        </authorList>
    </citation>
    <scope>NUCLEOTIDE SEQUENCE [LARGE SCALE GENOMIC DNA]</scope>
    <source>
        <strain evidence="1 2">EAF2021</strain>
    </source>
</reference>
<evidence type="ECO:0000313" key="2">
    <source>
        <dbReference type="Proteomes" id="UP001470230"/>
    </source>
</evidence>
<comment type="caution">
    <text evidence="1">The sequence shown here is derived from an EMBL/GenBank/DDBJ whole genome shotgun (WGS) entry which is preliminary data.</text>
</comment>
<evidence type="ECO:0000313" key="1">
    <source>
        <dbReference type="EMBL" id="KAK8881655.1"/>
    </source>
</evidence>
<accession>A0ABR2JRV8</accession>
<dbReference type="EMBL" id="JAPFFF010000010">
    <property type="protein sequence ID" value="KAK8881655.1"/>
    <property type="molecule type" value="Genomic_DNA"/>
</dbReference>
<proteinExistence type="predicted"/>
<protein>
    <submittedName>
        <fullName evidence="1">Uncharacterized protein</fullName>
    </submittedName>
</protein>
<dbReference type="Proteomes" id="UP001470230">
    <property type="component" value="Unassembled WGS sequence"/>
</dbReference>
<organism evidence="1 2">
    <name type="scientific">Tritrichomonas musculus</name>
    <dbReference type="NCBI Taxonomy" id="1915356"/>
    <lineage>
        <taxon>Eukaryota</taxon>
        <taxon>Metamonada</taxon>
        <taxon>Parabasalia</taxon>
        <taxon>Tritrichomonadida</taxon>
        <taxon>Tritrichomonadidae</taxon>
        <taxon>Tritrichomonas</taxon>
    </lineage>
</organism>
<name>A0ABR2JRV8_9EUKA</name>
<gene>
    <name evidence="1" type="ORF">M9Y10_004414</name>
</gene>
<sequence length="65" mass="7777">MLDFDYWAAVDGAAWKSRMEGHRKDNGELMDFLSYRYIRTNEYGKITHWETHDNADFDNFLQVAI</sequence>